<keyword evidence="3" id="KW-1185">Reference proteome</keyword>
<accession>A0ABD0K7S5</accession>
<dbReference type="SMART" id="SM00214">
    <property type="entry name" value="VWC"/>
    <property type="match status" value="1"/>
</dbReference>
<dbReference type="EMBL" id="JACVVK020000234">
    <property type="protein sequence ID" value="KAK7483030.1"/>
    <property type="molecule type" value="Genomic_DNA"/>
</dbReference>
<feature type="non-terminal residue" evidence="2">
    <location>
        <position position="1"/>
    </location>
</feature>
<dbReference type="PROSITE" id="PS01208">
    <property type="entry name" value="VWFC_1"/>
    <property type="match status" value="1"/>
</dbReference>
<dbReference type="InterPro" id="IPR001007">
    <property type="entry name" value="VWF_dom"/>
</dbReference>
<organism evidence="2 3">
    <name type="scientific">Batillaria attramentaria</name>
    <dbReference type="NCBI Taxonomy" id="370345"/>
    <lineage>
        <taxon>Eukaryota</taxon>
        <taxon>Metazoa</taxon>
        <taxon>Spiralia</taxon>
        <taxon>Lophotrochozoa</taxon>
        <taxon>Mollusca</taxon>
        <taxon>Gastropoda</taxon>
        <taxon>Caenogastropoda</taxon>
        <taxon>Sorbeoconcha</taxon>
        <taxon>Cerithioidea</taxon>
        <taxon>Batillariidae</taxon>
        <taxon>Batillaria</taxon>
    </lineage>
</organism>
<protein>
    <recommendedName>
        <fullName evidence="1">VWFC domain-containing protein</fullName>
    </recommendedName>
</protein>
<dbReference type="Pfam" id="PF01549">
    <property type="entry name" value="ShK"/>
    <property type="match status" value="2"/>
</dbReference>
<proteinExistence type="predicted"/>
<evidence type="ECO:0000313" key="3">
    <source>
        <dbReference type="Proteomes" id="UP001519460"/>
    </source>
</evidence>
<dbReference type="Proteomes" id="UP001519460">
    <property type="component" value="Unassembled WGS sequence"/>
</dbReference>
<sequence length="210" mass="20919">GCLYEGHTYQQGEKWTKPCEYDCVCDDGSTGHYTCTAVCPTYDNLPQGCVMQQPAAGECCQKPVCNFATQSPSGPVIMGGPGTHTGTGGTQCVDKVQNCASYGQSVCSDPQYSQWVAENCQAFCGCGGTSGGGVVTGGGTGGGVITGSDHSGGTGGGVITGGGTGGGVITGGGTCADKLNNCAAYGASACTDPSYSQWAAENCANFCHMC</sequence>
<reference evidence="2 3" key="1">
    <citation type="journal article" date="2023" name="Sci. Data">
        <title>Genome assembly of the Korean intertidal mud-creeper Batillaria attramentaria.</title>
        <authorList>
            <person name="Patra A.K."/>
            <person name="Ho P.T."/>
            <person name="Jun S."/>
            <person name="Lee S.J."/>
            <person name="Kim Y."/>
            <person name="Won Y.J."/>
        </authorList>
    </citation>
    <scope>NUCLEOTIDE SEQUENCE [LARGE SCALE GENOMIC DNA]</scope>
    <source>
        <strain evidence="2">Wonlab-2016</strain>
    </source>
</reference>
<dbReference type="SUPFAM" id="SSF57603">
    <property type="entry name" value="FnI-like domain"/>
    <property type="match status" value="1"/>
</dbReference>
<evidence type="ECO:0000259" key="1">
    <source>
        <dbReference type="PROSITE" id="PS50184"/>
    </source>
</evidence>
<gene>
    <name evidence="2" type="ORF">BaRGS_00025693</name>
</gene>
<dbReference type="AlphaFoldDB" id="A0ABD0K7S5"/>
<dbReference type="InterPro" id="IPR003582">
    <property type="entry name" value="ShKT_dom"/>
</dbReference>
<comment type="caution">
    <text evidence="2">The sequence shown here is derived from an EMBL/GenBank/DDBJ whole genome shotgun (WGS) entry which is preliminary data.</text>
</comment>
<feature type="non-terminal residue" evidence="2">
    <location>
        <position position="210"/>
    </location>
</feature>
<name>A0ABD0K7S5_9CAEN</name>
<dbReference type="PROSITE" id="PS50184">
    <property type="entry name" value="VWFC_2"/>
    <property type="match status" value="1"/>
</dbReference>
<evidence type="ECO:0000313" key="2">
    <source>
        <dbReference type="EMBL" id="KAK7483030.1"/>
    </source>
</evidence>
<dbReference type="SMART" id="SM00254">
    <property type="entry name" value="ShKT"/>
    <property type="match status" value="2"/>
</dbReference>
<feature type="domain" description="VWFC" evidence="1">
    <location>
        <begin position="1"/>
        <end position="66"/>
    </location>
</feature>